<dbReference type="Pfam" id="PF00925">
    <property type="entry name" value="GTP_cyclohydro2"/>
    <property type="match status" value="1"/>
</dbReference>
<evidence type="ECO:0000256" key="5">
    <source>
        <dbReference type="ARBA" id="ARBA00004904"/>
    </source>
</evidence>
<dbReference type="GO" id="GO:0008686">
    <property type="term" value="F:3,4-dihydroxy-2-butanone-4-phosphate synthase activity"/>
    <property type="evidence" value="ECO:0007669"/>
    <property type="project" value="UniProtKB-EC"/>
</dbReference>
<keyword evidence="8" id="KW-0686">Riboflavin biosynthesis</keyword>
<feature type="domain" description="GTP cyclohydrolase II" evidence="13">
    <location>
        <begin position="207"/>
        <end position="294"/>
    </location>
</feature>
<keyword evidence="15" id="KW-1185">Reference proteome</keyword>
<keyword evidence="9" id="KW-0479">Metal-binding</keyword>
<dbReference type="Gene3D" id="3.40.50.10990">
    <property type="entry name" value="GTP cyclohydrolase II"/>
    <property type="match status" value="1"/>
</dbReference>
<evidence type="ECO:0000256" key="3">
    <source>
        <dbReference type="ARBA" id="ARBA00001946"/>
    </source>
</evidence>
<evidence type="ECO:0000256" key="11">
    <source>
        <dbReference type="ARBA" id="ARBA00023211"/>
    </source>
</evidence>
<comment type="pathway">
    <text evidence="5">Cofactor biosynthesis; riboflavin biosynthesis; 2-hydroxy-3-oxobutyl phosphate from D-ribulose 5-phosphate: step 1/1.</text>
</comment>
<dbReference type="GO" id="GO:0009231">
    <property type="term" value="P:riboflavin biosynthetic process"/>
    <property type="evidence" value="ECO:0007669"/>
    <property type="project" value="UniProtKB-UniPathway"/>
</dbReference>
<dbReference type="GO" id="GO:0046872">
    <property type="term" value="F:metal ion binding"/>
    <property type="evidence" value="ECO:0007669"/>
    <property type="project" value="UniProtKB-KW"/>
</dbReference>
<protein>
    <recommendedName>
        <fullName evidence="7">3,4-dihydroxy-2-butanone-4-phosphate synthase</fullName>
        <ecNumber evidence="7">4.1.99.12</ecNumber>
    </recommendedName>
</protein>
<dbReference type="SUPFAM" id="SSF55821">
    <property type="entry name" value="YrdC/RibB"/>
    <property type="match status" value="1"/>
</dbReference>
<keyword evidence="10" id="KW-0460">Magnesium</keyword>
<evidence type="ECO:0000256" key="9">
    <source>
        <dbReference type="ARBA" id="ARBA00022723"/>
    </source>
</evidence>
<reference evidence="14 15" key="1">
    <citation type="submission" date="2016-10" db="EMBL/GenBank/DDBJ databases">
        <authorList>
            <person name="de Groot N.N."/>
        </authorList>
    </citation>
    <scope>NUCLEOTIDE SEQUENCE [LARGE SCALE GENOMIC DNA]</scope>
    <source>
        <strain evidence="14 15">DSM 44993</strain>
    </source>
</reference>
<dbReference type="InterPro" id="IPR000422">
    <property type="entry name" value="DHBP_synthase_RibB"/>
</dbReference>
<comment type="cofactor">
    <cofactor evidence="3">
        <name>Mg(2+)</name>
        <dbReference type="ChEBI" id="CHEBI:18420"/>
    </cofactor>
</comment>
<name>A0A1H8U4H1_9PSEU</name>
<evidence type="ECO:0000313" key="15">
    <source>
        <dbReference type="Proteomes" id="UP000198582"/>
    </source>
</evidence>
<proteinExistence type="inferred from homology"/>
<sequence>MDTVEQALAEIAAGRPVVVLDGPDRENEGDLIVAADRVTPATMAFVVRHSSGFVCVALPQPECERLALPPMHHRNDDRFGTAYRVTVDAAAGIGTGISARDRACTARLLAASTTRPADLNRPGHVVPLAARPGGVLERAGHTEAAVDLTRLAGLRPAGVLCEVVSAREPSRMARRPELSDFAGERGLAMITIEDLIAYRRATEAAAERVASVRLPTEGGTLRTVGYRGVPDGAEHVALVAGEARGADVPVHVHVECVPGDVFGSRQCGCARRLETALREINAAHRGVIVYLRPAGGSPLRALLGDAGAGCGRADPAVAASILADLGVTSIRHLHNPAATRGALDAALAAAPGAAPRGAVA</sequence>
<dbReference type="GO" id="GO:0005829">
    <property type="term" value="C:cytosol"/>
    <property type="evidence" value="ECO:0007669"/>
    <property type="project" value="TreeGrafter"/>
</dbReference>
<evidence type="ECO:0000256" key="4">
    <source>
        <dbReference type="ARBA" id="ARBA00002284"/>
    </source>
</evidence>
<keyword evidence="12" id="KW-0456">Lyase</keyword>
<comment type="similarity">
    <text evidence="6">In the N-terminal section; belongs to the DHBP synthase family.</text>
</comment>
<dbReference type="PANTHER" id="PTHR21327">
    <property type="entry name" value="GTP CYCLOHYDROLASE II-RELATED"/>
    <property type="match status" value="1"/>
</dbReference>
<dbReference type="Pfam" id="PF00926">
    <property type="entry name" value="DHBP_synthase"/>
    <property type="match status" value="1"/>
</dbReference>
<dbReference type="FunFam" id="3.90.870.10:FF:000001">
    <property type="entry name" value="Riboflavin biosynthesis protein RibBA"/>
    <property type="match status" value="1"/>
</dbReference>
<evidence type="ECO:0000256" key="10">
    <source>
        <dbReference type="ARBA" id="ARBA00022842"/>
    </source>
</evidence>
<comment type="catalytic activity">
    <reaction evidence="1">
        <text>D-ribulose 5-phosphate = (2S)-2-hydroxy-3-oxobutyl phosphate + formate + H(+)</text>
        <dbReference type="Rhea" id="RHEA:18457"/>
        <dbReference type="ChEBI" id="CHEBI:15378"/>
        <dbReference type="ChEBI" id="CHEBI:15740"/>
        <dbReference type="ChEBI" id="CHEBI:58121"/>
        <dbReference type="ChEBI" id="CHEBI:58830"/>
        <dbReference type="EC" id="4.1.99.12"/>
    </reaction>
</comment>
<dbReference type="PIRSF" id="PIRSF001259">
    <property type="entry name" value="RibA"/>
    <property type="match status" value="1"/>
</dbReference>
<dbReference type="GO" id="GO:0003935">
    <property type="term" value="F:GTP cyclohydrolase II activity"/>
    <property type="evidence" value="ECO:0007669"/>
    <property type="project" value="TreeGrafter"/>
</dbReference>
<dbReference type="NCBIfam" id="TIGR00506">
    <property type="entry name" value="ribB"/>
    <property type="match status" value="1"/>
</dbReference>
<evidence type="ECO:0000256" key="7">
    <source>
        <dbReference type="ARBA" id="ARBA00012153"/>
    </source>
</evidence>
<comment type="cofactor">
    <cofactor evidence="2">
        <name>Mn(2+)</name>
        <dbReference type="ChEBI" id="CHEBI:29035"/>
    </cofactor>
</comment>
<evidence type="ECO:0000256" key="6">
    <source>
        <dbReference type="ARBA" id="ARBA00005520"/>
    </source>
</evidence>
<dbReference type="OrthoDB" id="9793111at2"/>
<dbReference type="Gene3D" id="3.90.870.10">
    <property type="entry name" value="DHBP synthase"/>
    <property type="match status" value="1"/>
</dbReference>
<dbReference type="RefSeq" id="WP_091614880.1">
    <property type="nucleotide sequence ID" value="NZ_FOEF01000003.1"/>
</dbReference>
<evidence type="ECO:0000313" key="14">
    <source>
        <dbReference type="EMBL" id="SEO98170.1"/>
    </source>
</evidence>
<gene>
    <name evidence="14" type="ORF">SAMN04489732_10370</name>
</gene>
<evidence type="ECO:0000259" key="13">
    <source>
        <dbReference type="Pfam" id="PF00925"/>
    </source>
</evidence>
<evidence type="ECO:0000256" key="8">
    <source>
        <dbReference type="ARBA" id="ARBA00022619"/>
    </source>
</evidence>
<dbReference type="InterPro" id="IPR036144">
    <property type="entry name" value="RibA-like_sf"/>
</dbReference>
<dbReference type="Proteomes" id="UP000198582">
    <property type="component" value="Unassembled WGS sequence"/>
</dbReference>
<dbReference type="InterPro" id="IPR017945">
    <property type="entry name" value="DHBP_synth_RibB-like_a/b_dom"/>
</dbReference>
<dbReference type="STRING" id="394193.SAMN04489732_10370"/>
<dbReference type="PANTHER" id="PTHR21327:SF18">
    <property type="entry name" value="3,4-DIHYDROXY-2-BUTANONE 4-PHOSPHATE SYNTHASE"/>
    <property type="match status" value="1"/>
</dbReference>
<dbReference type="InterPro" id="IPR032677">
    <property type="entry name" value="GTP_cyclohydro_II"/>
</dbReference>
<keyword evidence="14" id="KW-0378">Hydrolase</keyword>
<accession>A0A1H8U4H1</accession>
<evidence type="ECO:0000256" key="12">
    <source>
        <dbReference type="ARBA" id="ARBA00023239"/>
    </source>
</evidence>
<dbReference type="UniPathway" id="UPA00275">
    <property type="reaction ID" value="UER00399"/>
</dbReference>
<comment type="function">
    <text evidence="4">Catalyzes the conversion of D-ribulose 5-phosphate to formate and 3,4-dihydroxy-2-butanone 4-phosphate.</text>
</comment>
<evidence type="ECO:0000256" key="2">
    <source>
        <dbReference type="ARBA" id="ARBA00001936"/>
    </source>
</evidence>
<dbReference type="AlphaFoldDB" id="A0A1H8U4H1"/>
<dbReference type="EC" id="4.1.99.12" evidence="7"/>
<dbReference type="EMBL" id="FOEF01000003">
    <property type="protein sequence ID" value="SEO98170.1"/>
    <property type="molecule type" value="Genomic_DNA"/>
</dbReference>
<organism evidence="14 15">
    <name type="scientific">Amycolatopsis saalfeldensis</name>
    <dbReference type="NCBI Taxonomy" id="394193"/>
    <lineage>
        <taxon>Bacteria</taxon>
        <taxon>Bacillati</taxon>
        <taxon>Actinomycetota</taxon>
        <taxon>Actinomycetes</taxon>
        <taxon>Pseudonocardiales</taxon>
        <taxon>Pseudonocardiaceae</taxon>
        <taxon>Amycolatopsis</taxon>
    </lineage>
</organism>
<evidence type="ECO:0000256" key="1">
    <source>
        <dbReference type="ARBA" id="ARBA00000141"/>
    </source>
</evidence>
<keyword evidence="11" id="KW-0464">Manganese</keyword>
<dbReference type="SUPFAM" id="SSF142695">
    <property type="entry name" value="RibA-like"/>
    <property type="match status" value="1"/>
</dbReference>